<keyword evidence="4" id="KW-1185">Reference proteome</keyword>
<name>A0A6J5XPP5_PRUAR</name>
<dbReference type="Proteomes" id="UP000507222">
    <property type="component" value="Unassembled WGS sequence"/>
</dbReference>
<organism evidence="2 4">
    <name type="scientific">Prunus armeniaca</name>
    <name type="common">Apricot</name>
    <name type="synonym">Armeniaca vulgaris</name>
    <dbReference type="NCBI Taxonomy" id="36596"/>
    <lineage>
        <taxon>Eukaryota</taxon>
        <taxon>Viridiplantae</taxon>
        <taxon>Streptophyta</taxon>
        <taxon>Embryophyta</taxon>
        <taxon>Tracheophyta</taxon>
        <taxon>Spermatophyta</taxon>
        <taxon>Magnoliopsida</taxon>
        <taxon>eudicotyledons</taxon>
        <taxon>Gunneridae</taxon>
        <taxon>Pentapetalae</taxon>
        <taxon>rosids</taxon>
        <taxon>fabids</taxon>
        <taxon>Rosales</taxon>
        <taxon>Rosaceae</taxon>
        <taxon>Amygdaloideae</taxon>
        <taxon>Amygdaleae</taxon>
        <taxon>Prunus</taxon>
    </lineage>
</organism>
<dbReference type="AlphaFoldDB" id="A0A6J5XPP5"/>
<dbReference type="Proteomes" id="UP000507245">
    <property type="component" value="Unassembled WGS sequence"/>
</dbReference>
<sequence length="72" mass="8487">MVVANELGLRRSACMAMEQEWAIYSKAKEWLPLNSMDAHIWKVVCSPFDKLKVEDALRLPGKWRQWKWLLSP</sequence>
<reference evidence="2 3" key="2">
    <citation type="submission" date="2020-05" db="EMBL/GenBank/DDBJ databases">
        <authorList>
            <person name="Campoy J."/>
            <person name="Schneeberger K."/>
            <person name="Spophaly S."/>
        </authorList>
    </citation>
    <scope>NUCLEOTIDE SEQUENCE [LARGE SCALE GENOMIC DNA]</scope>
    <source>
        <strain evidence="2">PruArmRojPasFocal</strain>
    </source>
</reference>
<protein>
    <submittedName>
        <fullName evidence="2">Uncharacterized protein</fullName>
    </submittedName>
</protein>
<proteinExistence type="predicted"/>
<evidence type="ECO:0000313" key="2">
    <source>
        <dbReference type="EMBL" id="CAB4313915.1"/>
    </source>
</evidence>
<evidence type="ECO:0000313" key="1">
    <source>
        <dbReference type="EMBL" id="CAB4283493.1"/>
    </source>
</evidence>
<accession>A0A6J5XPP5</accession>
<dbReference type="EMBL" id="CAEKDK010000006">
    <property type="protein sequence ID" value="CAB4283493.1"/>
    <property type="molecule type" value="Genomic_DNA"/>
</dbReference>
<gene>
    <name evidence="1" type="ORF">CURHAP_LOCUS38082</name>
    <name evidence="2" type="ORF">ORAREDHAP_LOCUS37583</name>
</gene>
<dbReference type="EMBL" id="CAEKKB010000006">
    <property type="protein sequence ID" value="CAB4313915.1"/>
    <property type="molecule type" value="Genomic_DNA"/>
</dbReference>
<evidence type="ECO:0000313" key="4">
    <source>
        <dbReference type="Proteomes" id="UP000507245"/>
    </source>
</evidence>
<evidence type="ECO:0000313" key="3">
    <source>
        <dbReference type="Proteomes" id="UP000507222"/>
    </source>
</evidence>
<reference evidence="4" key="1">
    <citation type="journal article" date="2020" name="Genome Biol.">
        <title>Gamete binning: chromosome-level and haplotype-resolved genome assembly enabled by high-throughput single-cell sequencing of gamete genomes.</title>
        <authorList>
            <person name="Campoy J.A."/>
            <person name="Sun H."/>
            <person name="Goel M."/>
            <person name="Jiao W.-B."/>
            <person name="Folz-Donahue K."/>
            <person name="Wang N."/>
            <person name="Rubio M."/>
            <person name="Liu C."/>
            <person name="Kukat C."/>
            <person name="Ruiz D."/>
            <person name="Huettel B."/>
            <person name="Schneeberger K."/>
        </authorList>
    </citation>
    <scope>NUCLEOTIDE SEQUENCE [LARGE SCALE GENOMIC DNA]</scope>
    <source>
        <strain evidence="4">cv. Rojo Pasion</strain>
    </source>
</reference>